<keyword evidence="1" id="KW-0472">Membrane</keyword>
<dbReference type="Proteomes" id="UP000677082">
    <property type="component" value="Unassembled WGS sequence"/>
</dbReference>
<evidence type="ECO:0000256" key="1">
    <source>
        <dbReference type="SAM" id="Phobius"/>
    </source>
</evidence>
<dbReference type="EMBL" id="BOQN01000073">
    <property type="protein sequence ID" value="GIM94028.1"/>
    <property type="molecule type" value="Genomic_DNA"/>
</dbReference>
<dbReference type="AlphaFoldDB" id="A0A919TEA3"/>
<sequence>MAESATECTPSASIDAEPVIAAATNFATPIARFALNAVSTALVLPSLAIAPFPLLINNQCLRPRVGAGPHQGALGC</sequence>
<comment type="caution">
    <text evidence="2">The sequence shown here is derived from an EMBL/GenBank/DDBJ whole genome shotgun (WGS) entry which is preliminary data.</text>
</comment>
<protein>
    <submittedName>
        <fullName evidence="2">Uncharacterized protein</fullName>
    </submittedName>
</protein>
<accession>A0A919TEA3</accession>
<keyword evidence="3" id="KW-1185">Reference proteome</keyword>
<proteinExistence type="predicted"/>
<feature type="transmembrane region" description="Helical" evidence="1">
    <location>
        <begin position="33"/>
        <end position="56"/>
    </location>
</feature>
<evidence type="ECO:0000313" key="3">
    <source>
        <dbReference type="Proteomes" id="UP000677082"/>
    </source>
</evidence>
<gene>
    <name evidence="2" type="ORF">Ato02nite_058210</name>
</gene>
<reference evidence="2 3" key="1">
    <citation type="submission" date="2021-03" db="EMBL/GenBank/DDBJ databases">
        <title>Whole genome shotgun sequence of Actinoplanes toevensis NBRC 105298.</title>
        <authorList>
            <person name="Komaki H."/>
            <person name="Tamura T."/>
        </authorList>
    </citation>
    <scope>NUCLEOTIDE SEQUENCE [LARGE SCALE GENOMIC DNA]</scope>
    <source>
        <strain evidence="2 3">NBRC 105298</strain>
    </source>
</reference>
<keyword evidence="1" id="KW-0812">Transmembrane</keyword>
<name>A0A919TEA3_9ACTN</name>
<keyword evidence="1" id="KW-1133">Transmembrane helix</keyword>
<evidence type="ECO:0000313" key="2">
    <source>
        <dbReference type="EMBL" id="GIM94028.1"/>
    </source>
</evidence>
<organism evidence="2 3">
    <name type="scientific">Paractinoplanes toevensis</name>
    <dbReference type="NCBI Taxonomy" id="571911"/>
    <lineage>
        <taxon>Bacteria</taxon>
        <taxon>Bacillati</taxon>
        <taxon>Actinomycetota</taxon>
        <taxon>Actinomycetes</taxon>
        <taxon>Micromonosporales</taxon>
        <taxon>Micromonosporaceae</taxon>
        <taxon>Paractinoplanes</taxon>
    </lineage>
</organism>